<accession>A0A0L6UTB5</accession>
<organism evidence="1 2">
    <name type="scientific">Puccinia sorghi</name>
    <dbReference type="NCBI Taxonomy" id="27349"/>
    <lineage>
        <taxon>Eukaryota</taxon>
        <taxon>Fungi</taxon>
        <taxon>Dikarya</taxon>
        <taxon>Basidiomycota</taxon>
        <taxon>Pucciniomycotina</taxon>
        <taxon>Pucciniomycetes</taxon>
        <taxon>Pucciniales</taxon>
        <taxon>Pucciniaceae</taxon>
        <taxon>Puccinia</taxon>
    </lineage>
</organism>
<evidence type="ECO:0000313" key="2">
    <source>
        <dbReference type="Proteomes" id="UP000037035"/>
    </source>
</evidence>
<gene>
    <name evidence="1" type="ORF">VP01_3832g2</name>
</gene>
<comment type="caution">
    <text evidence="1">The sequence shown here is derived from an EMBL/GenBank/DDBJ whole genome shotgun (WGS) entry which is preliminary data.</text>
</comment>
<keyword evidence="2" id="KW-1185">Reference proteome</keyword>
<dbReference type="VEuPathDB" id="FungiDB:VP01_3832g2"/>
<reference evidence="1 2" key="1">
    <citation type="submission" date="2015-08" db="EMBL/GenBank/DDBJ databases">
        <title>Next Generation Sequencing and Analysis of the Genome of Puccinia sorghi L Schw, the Causal Agent of Maize Common Rust.</title>
        <authorList>
            <person name="Rochi L."/>
            <person name="Burguener G."/>
            <person name="Darino M."/>
            <person name="Turjanski A."/>
            <person name="Kreff E."/>
            <person name="Dieguez M.J."/>
            <person name="Sacco F."/>
        </authorList>
    </citation>
    <scope>NUCLEOTIDE SEQUENCE [LARGE SCALE GENOMIC DNA]</scope>
    <source>
        <strain evidence="1 2">RO10H11247</strain>
    </source>
</reference>
<evidence type="ECO:0000313" key="1">
    <source>
        <dbReference type="EMBL" id="KNZ51739.1"/>
    </source>
</evidence>
<dbReference type="OrthoDB" id="2504290at2759"/>
<protein>
    <submittedName>
        <fullName evidence="1">Uncharacterized protein</fullName>
    </submittedName>
</protein>
<sequence>MRAPMDQMQSARLGSTKNFHEHLLKVHRLVNPKLSKKLDQSQSDISRYLKTSKLQPKVCNGDYAFCRQGRPSILNCGAQMFHNLIRLVNDQATLMATNITRHSLSPHMTKIFIHGQQKMKMEYLSKQQWVSFWQDAWTTPNVTAFLAITAHFVDENFQMTYFTIAVPHIQRCHTGQDSIDDSFVHRQEPLPHCACDLGAKAGLAVLGSVDDLDNCDVPTGKNNESHGMSIMLISNLTSSPDGLSLNLKTIVKQIHGLRTYVCFSPQRRERFKAGVDFAQPNLHELGYNFTVLNIDVLTR</sequence>
<dbReference type="AlphaFoldDB" id="A0A0L6UTB5"/>
<dbReference type="EMBL" id="LAVV01008871">
    <property type="protein sequence ID" value="KNZ51739.1"/>
    <property type="molecule type" value="Genomic_DNA"/>
</dbReference>
<dbReference type="Proteomes" id="UP000037035">
    <property type="component" value="Unassembled WGS sequence"/>
</dbReference>
<name>A0A0L6UTB5_9BASI</name>
<proteinExistence type="predicted"/>